<feature type="chain" id="PRO_5034625342" description="Dickkopf N-terminal cysteine-rich domain-containing protein" evidence="9">
    <location>
        <begin position="26"/>
        <end position="245"/>
    </location>
</feature>
<evidence type="ECO:0000313" key="14">
    <source>
        <dbReference type="Proteomes" id="UP000694397"/>
    </source>
</evidence>
<dbReference type="FunFam" id="2.10.80.10:FF:000001">
    <property type="entry name" value="Dickkopf WNT-signaling pathway inhibitor 2"/>
    <property type="match status" value="1"/>
</dbReference>
<accession>A0A8C9SCJ7</accession>
<comment type="similarity">
    <text evidence="2">Belongs to the dickkopf family.</text>
</comment>
<dbReference type="CDD" id="cd23015">
    <property type="entry name" value="Dkk2_Cys1"/>
    <property type="match status" value="1"/>
</dbReference>
<dbReference type="CDD" id="cd23273">
    <property type="entry name" value="Dkk2_Cys2"/>
    <property type="match status" value="1"/>
</dbReference>
<dbReference type="Gene3D" id="2.10.80.10">
    <property type="entry name" value="Lipase, subunit A"/>
    <property type="match status" value="1"/>
</dbReference>
<dbReference type="KEGG" id="sfm:108924372"/>
<evidence type="ECO:0008006" key="15">
    <source>
        <dbReference type="Google" id="ProtNLM"/>
    </source>
</evidence>
<evidence type="ECO:0000256" key="5">
    <source>
        <dbReference type="ARBA" id="ARBA00022687"/>
    </source>
</evidence>
<dbReference type="Pfam" id="PF21479">
    <property type="entry name" value="DIKK1-2-4_C-subdom2"/>
    <property type="match status" value="1"/>
</dbReference>
<dbReference type="InterPro" id="IPR047302">
    <property type="entry name" value="Dkk2_Cys2"/>
</dbReference>
<feature type="region of interest" description="Disordered" evidence="8">
    <location>
        <begin position="148"/>
        <end position="167"/>
    </location>
</feature>
<gene>
    <name evidence="13" type="primary">dkk2</name>
</gene>
<evidence type="ECO:0000256" key="3">
    <source>
        <dbReference type="ARBA" id="ARBA00022473"/>
    </source>
</evidence>
<dbReference type="Proteomes" id="UP000694397">
    <property type="component" value="Chromosome 16"/>
</dbReference>
<keyword evidence="4" id="KW-0964">Secreted</keyword>
<evidence type="ECO:0000256" key="2">
    <source>
        <dbReference type="ARBA" id="ARBA00010842"/>
    </source>
</evidence>
<evidence type="ECO:0000256" key="4">
    <source>
        <dbReference type="ARBA" id="ARBA00022525"/>
    </source>
</evidence>
<evidence type="ECO:0000256" key="8">
    <source>
        <dbReference type="SAM" id="MobiDB-lite"/>
    </source>
</evidence>
<dbReference type="Ensembl" id="ENSSFOT00015029319.2">
    <property type="protein sequence ID" value="ENSSFOP00015028988.2"/>
    <property type="gene ID" value="ENSSFOG00015018618.2"/>
</dbReference>
<name>A0A8C9SCJ7_SCLFO</name>
<feature type="domain" description="Dickkopf-related protein 1/2/4 C-terminal subdomain 1" evidence="12">
    <location>
        <begin position="165"/>
        <end position="194"/>
    </location>
</feature>
<feature type="domain" description="Dickkopf N-terminal cysteine-rich" evidence="10">
    <location>
        <begin position="73"/>
        <end position="124"/>
    </location>
</feature>
<dbReference type="GO" id="GO:0048019">
    <property type="term" value="F:receptor antagonist activity"/>
    <property type="evidence" value="ECO:0007669"/>
    <property type="project" value="TreeGrafter"/>
</dbReference>
<organism evidence="13 14">
    <name type="scientific">Scleropages formosus</name>
    <name type="common">Asian bonytongue</name>
    <name type="synonym">Osteoglossum formosum</name>
    <dbReference type="NCBI Taxonomy" id="113540"/>
    <lineage>
        <taxon>Eukaryota</taxon>
        <taxon>Metazoa</taxon>
        <taxon>Chordata</taxon>
        <taxon>Craniata</taxon>
        <taxon>Vertebrata</taxon>
        <taxon>Euteleostomi</taxon>
        <taxon>Actinopterygii</taxon>
        <taxon>Neopterygii</taxon>
        <taxon>Teleostei</taxon>
        <taxon>Osteoglossocephala</taxon>
        <taxon>Osteoglossomorpha</taxon>
        <taxon>Osteoglossiformes</taxon>
        <taxon>Osteoglossidae</taxon>
        <taxon>Scleropages</taxon>
    </lineage>
</organism>
<keyword evidence="6 9" id="KW-0732">Signal</keyword>
<evidence type="ECO:0000256" key="6">
    <source>
        <dbReference type="ARBA" id="ARBA00022729"/>
    </source>
</evidence>
<dbReference type="InterPro" id="IPR047303">
    <property type="entry name" value="Dkk2_Cys1"/>
</dbReference>
<dbReference type="Pfam" id="PF04706">
    <property type="entry name" value="Dickkopf_N"/>
    <property type="match status" value="1"/>
</dbReference>
<proteinExistence type="inferred from homology"/>
<dbReference type="AlphaFoldDB" id="A0A8C9SCJ7"/>
<dbReference type="InterPro" id="IPR048500">
    <property type="entry name" value="DIKK1/2/4_C-subdom1"/>
</dbReference>
<evidence type="ECO:0000313" key="13">
    <source>
        <dbReference type="Ensembl" id="ENSSFOP00015028988.2"/>
    </source>
</evidence>
<dbReference type="PANTHER" id="PTHR12113:SF12">
    <property type="entry name" value="DICKKOPF-RELATED PROTEIN 2"/>
    <property type="match status" value="1"/>
</dbReference>
<keyword evidence="3" id="KW-0217">Developmental protein</keyword>
<dbReference type="GO" id="GO:0005615">
    <property type="term" value="C:extracellular space"/>
    <property type="evidence" value="ECO:0007669"/>
    <property type="project" value="TreeGrafter"/>
</dbReference>
<feature type="domain" description="Dickkopf-related protein 1/2/4 C-terminal subdomain 2" evidence="11">
    <location>
        <begin position="197"/>
        <end position="244"/>
    </location>
</feature>
<evidence type="ECO:0000256" key="1">
    <source>
        <dbReference type="ARBA" id="ARBA00004613"/>
    </source>
</evidence>
<dbReference type="GeneTree" id="ENSGT00940000164073"/>
<evidence type="ECO:0000259" key="11">
    <source>
        <dbReference type="Pfam" id="PF21479"/>
    </source>
</evidence>
<evidence type="ECO:0000259" key="10">
    <source>
        <dbReference type="Pfam" id="PF04706"/>
    </source>
</evidence>
<dbReference type="GO" id="GO:0016055">
    <property type="term" value="P:Wnt signaling pathway"/>
    <property type="evidence" value="ECO:0007669"/>
    <property type="project" value="UniProtKB-KW"/>
</dbReference>
<reference evidence="13" key="3">
    <citation type="submission" date="2025-09" db="UniProtKB">
        <authorList>
            <consortium name="Ensembl"/>
        </authorList>
    </citation>
    <scope>IDENTIFICATION</scope>
</reference>
<keyword evidence="7" id="KW-1015">Disulfide bond</keyword>
<dbReference type="GO" id="GO:0090090">
    <property type="term" value="P:negative regulation of canonical Wnt signaling pathway"/>
    <property type="evidence" value="ECO:0007669"/>
    <property type="project" value="TreeGrafter"/>
</dbReference>
<dbReference type="Pfam" id="PF21481">
    <property type="entry name" value="DIKK1-2-4_C-subdom1"/>
    <property type="match status" value="1"/>
</dbReference>
<keyword evidence="14" id="KW-1185">Reference proteome</keyword>
<sequence>MLLWTRSGCWCAFMALSAALGIGNAQGARAASDGNAIRSGAPEESVSAVNGSGSGTFEAGVSRRGQKGTQVYPCTSDKECTVGMYCHCPHQGTPRCLACRKRKKRCHRDAMCCPGNRCNNYICVPISDGGVSPRSPALKGHHKLVTKERSWKNGQSKPPAVKGHEGDPCLRSSDCAEGHCCARHFWTKICKPVLRRGEVCTRQRRKGSHSLELFQRCDCARDLSCKVWRDATSASKSRLHVCQKA</sequence>
<dbReference type="OrthoDB" id="4321958at2759"/>
<evidence type="ECO:0000259" key="12">
    <source>
        <dbReference type="Pfam" id="PF21481"/>
    </source>
</evidence>
<dbReference type="PANTHER" id="PTHR12113">
    <property type="entry name" value="DICKKOPF3-LIKE 3"/>
    <property type="match status" value="1"/>
</dbReference>
<comment type="subcellular location">
    <subcellularLocation>
        <location evidence="1">Secreted</location>
    </subcellularLocation>
</comment>
<dbReference type="GO" id="GO:0039706">
    <property type="term" value="F:co-receptor binding"/>
    <property type="evidence" value="ECO:0007669"/>
    <property type="project" value="TreeGrafter"/>
</dbReference>
<feature type="signal peptide" evidence="9">
    <location>
        <begin position="1"/>
        <end position="25"/>
    </location>
</feature>
<dbReference type="InterPro" id="IPR048499">
    <property type="entry name" value="DIKK1/2/4_C-subdom2"/>
</dbReference>
<dbReference type="InterPro" id="IPR039863">
    <property type="entry name" value="DKK1-4"/>
</dbReference>
<reference evidence="13 14" key="1">
    <citation type="submission" date="2019-04" db="EMBL/GenBank/DDBJ databases">
        <authorList>
            <consortium name="Wellcome Sanger Institute Data Sharing"/>
        </authorList>
    </citation>
    <scope>NUCLEOTIDE SEQUENCE [LARGE SCALE GENOMIC DNA]</scope>
</reference>
<reference evidence="13" key="2">
    <citation type="submission" date="2025-08" db="UniProtKB">
        <authorList>
            <consortium name="Ensembl"/>
        </authorList>
    </citation>
    <scope>IDENTIFICATION</scope>
</reference>
<dbReference type="InterPro" id="IPR006796">
    <property type="entry name" value="Dickkopf_N"/>
</dbReference>
<evidence type="ECO:0000256" key="7">
    <source>
        <dbReference type="ARBA" id="ARBA00023157"/>
    </source>
</evidence>
<protein>
    <recommendedName>
        <fullName evidence="15">Dickkopf N-terminal cysteine-rich domain-containing protein</fullName>
    </recommendedName>
</protein>
<keyword evidence="5" id="KW-0879">Wnt signaling pathway</keyword>
<evidence type="ECO:0000256" key="9">
    <source>
        <dbReference type="SAM" id="SignalP"/>
    </source>
</evidence>